<evidence type="ECO:0000256" key="2">
    <source>
        <dbReference type="RuleBase" id="RU000363"/>
    </source>
</evidence>
<dbReference type="KEGG" id="vab:WPS_21810"/>
<proteinExistence type="inferred from homology"/>
<dbReference type="PANTHER" id="PTHR43157:SF31">
    <property type="entry name" value="PHOSPHATIDYLINOSITOL-GLYCAN BIOSYNTHESIS CLASS F PROTEIN"/>
    <property type="match status" value="1"/>
</dbReference>
<organism evidence="3 4">
    <name type="scientific">Vulcanimicrobium alpinum</name>
    <dbReference type="NCBI Taxonomy" id="3016050"/>
    <lineage>
        <taxon>Bacteria</taxon>
        <taxon>Bacillati</taxon>
        <taxon>Vulcanimicrobiota</taxon>
        <taxon>Vulcanimicrobiia</taxon>
        <taxon>Vulcanimicrobiales</taxon>
        <taxon>Vulcanimicrobiaceae</taxon>
        <taxon>Vulcanimicrobium</taxon>
    </lineage>
</organism>
<dbReference type="InterPro" id="IPR036291">
    <property type="entry name" value="NAD(P)-bd_dom_sf"/>
</dbReference>
<dbReference type="PRINTS" id="PR00080">
    <property type="entry name" value="SDRFAMILY"/>
</dbReference>
<dbReference type="AlphaFoldDB" id="A0AAN1XWX2"/>
<dbReference type="Pfam" id="PF00106">
    <property type="entry name" value="adh_short"/>
    <property type="match status" value="1"/>
</dbReference>
<dbReference type="GO" id="GO:0016491">
    <property type="term" value="F:oxidoreductase activity"/>
    <property type="evidence" value="ECO:0007669"/>
    <property type="project" value="UniProtKB-KW"/>
</dbReference>
<dbReference type="Gene3D" id="3.40.50.720">
    <property type="entry name" value="NAD(P)-binding Rossmann-like Domain"/>
    <property type="match status" value="1"/>
</dbReference>
<protein>
    <submittedName>
        <fullName evidence="3">3-oxoacyl-ACP reductase</fullName>
    </submittedName>
</protein>
<dbReference type="InterPro" id="IPR002347">
    <property type="entry name" value="SDR_fam"/>
</dbReference>
<evidence type="ECO:0000313" key="3">
    <source>
        <dbReference type="EMBL" id="BDE06905.1"/>
    </source>
</evidence>
<dbReference type="Proteomes" id="UP001317532">
    <property type="component" value="Chromosome"/>
</dbReference>
<comment type="similarity">
    <text evidence="2">Belongs to the short-chain dehydrogenases/reductases (SDR) family.</text>
</comment>
<accession>A0AAN1XWX2</accession>
<sequence>MITGSSDGIGVAVAERLLRDGASRVVLHARSRERGERVLHALAPLGDVSLVTGEFTVLDQVRAMADDVLERYARIDILVNDAGVGSATPRPRTIDGFELTWQVNYLAAYLLTARLRERIGASAPSLIMNVSSVGHELEAIHFDDLALRHRSYPRIEAYCQSKPAMIMCTYDLADALRDCSATVNALHLGTYVDTKTVRQSKNAPLTSLDDGAASVVHLVSGSGVADSTGGYYDMLQHTRSSAASRDREQRRRLHEVKERLRRWL</sequence>
<reference evidence="3 4" key="1">
    <citation type="journal article" date="2022" name="ISME Commun">
        <title>Vulcanimicrobium alpinus gen. nov. sp. nov., the first cultivated representative of the candidate phylum 'Eremiobacterota', is a metabolically versatile aerobic anoxygenic phototroph.</title>
        <authorList>
            <person name="Yabe S."/>
            <person name="Muto K."/>
            <person name="Abe K."/>
            <person name="Yokota A."/>
            <person name="Staudigel H."/>
            <person name="Tebo B.M."/>
        </authorList>
    </citation>
    <scope>NUCLEOTIDE SEQUENCE [LARGE SCALE GENOMIC DNA]</scope>
    <source>
        <strain evidence="3 4">WC8-2</strain>
    </source>
</reference>
<evidence type="ECO:0000256" key="1">
    <source>
        <dbReference type="ARBA" id="ARBA00023002"/>
    </source>
</evidence>
<name>A0AAN1XWX2_UNVUL</name>
<dbReference type="SUPFAM" id="SSF51735">
    <property type="entry name" value="NAD(P)-binding Rossmann-fold domains"/>
    <property type="match status" value="1"/>
</dbReference>
<keyword evidence="4" id="KW-1185">Reference proteome</keyword>
<evidence type="ECO:0000313" key="4">
    <source>
        <dbReference type="Proteomes" id="UP001317532"/>
    </source>
</evidence>
<keyword evidence="1" id="KW-0560">Oxidoreductase</keyword>
<gene>
    <name evidence="3" type="ORF">WPS_21810</name>
</gene>
<dbReference type="EMBL" id="AP025523">
    <property type="protein sequence ID" value="BDE06905.1"/>
    <property type="molecule type" value="Genomic_DNA"/>
</dbReference>
<dbReference type="PANTHER" id="PTHR43157">
    <property type="entry name" value="PHOSPHATIDYLINOSITOL-GLYCAN BIOSYNTHESIS CLASS F PROTEIN-RELATED"/>
    <property type="match status" value="1"/>
</dbReference>